<proteinExistence type="predicted"/>
<protein>
    <submittedName>
        <fullName evidence="2">Transcriptional regulator</fullName>
    </submittedName>
</protein>
<name>A0A1I8HX31_9PLAT</name>
<evidence type="ECO:0000313" key="1">
    <source>
        <dbReference type="Proteomes" id="UP000095280"/>
    </source>
</evidence>
<accession>A0A1I8HX31</accession>
<organism evidence="1 2">
    <name type="scientific">Macrostomum lignano</name>
    <dbReference type="NCBI Taxonomy" id="282301"/>
    <lineage>
        <taxon>Eukaryota</taxon>
        <taxon>Metazoa</taxon>
        <taxon>Spiralia</taxon>
        <taxon>Lophotrochozoa</taxon>
        <taxon>Platyhelminthes</taxon>
        <taxon>Rhabditophora</taxon>
        <taxon>Macrostomorpha</taxon>
        <taxon>Macrostomida</taxon>
        <taxon>Macrostomidae</taxon>
        <taxon>Macrostomum</taxon>
    </lineage>
</organism>
<reference evidence="2" key="1">
    <citation type="submission" date="2016-11" db="UniProtKB">
        <authorList>
            <consortium name="WormBaseParasite"/>
        </authorList>
    </citation>
    <scope>IDENTIFICATION</scope>
</reference>
<keyword evidence="1" id="KW-1185">Reference proteome</keyword>
<evidence type="ECO:0000313" key="2">
    <source>
        <dbReference type="WBParaSite" id="maker-uti_cns_0008518-snap-gene-0.5-mRNA-1"/>
    </source>
</evidence>
<sequence>ADSLTQIRALLSAEKLESRFQLTGRLLHRVGCHRNSDVETIYALHHKATLLRAVASLCGEQQCE</sequence>
<dbReference type="WBParaSite" id="maker-uti_cns_0008518-snap-gene-0.5-mRNA-1">
    <property type="protein sequence ID" value="maker-uti_cns_0008518-snap-gene-0.5-mRNA-1"/>
    <property type="gene ID" value="maker-uti_cns_0008518-snap-gene-0.5"/>
</dbReference>
<dbReference type="Proteomes" id="UP000095280">
    <property type="component" value="Unplaced"/>
</dbReference>
<dbReference type="AlphaFoldDB" id="A0A1I8HX31"/>